<dbReference type="InterPro" id="IPR020843">
    <property type="entry name" value="ER"/>
</dbReference>
<evidence type="ECO:0000313" key="4">
    <source>
        <dbReference type="EMBL" id="MDX5894862.1"/>
    </source>
</evidence>
<feature type="domain" description="Enoyl reductase (ER)" evidence="2">
    <location>
        <begin position="10"/>
        <end position="313"/>
    </location>
</feature>
<dbReference type="SUPFAM" id="SSF50129">
    <property type="entry name" value="GroES-like"/>
    <property type="match status" value="1"/>
</dbReference>
<gene>
    <name evidence="3" type="ORF">RradSPS_2176</name>
    <name evidence="4" type="ORF">SIL72_12610</name>
</gene>
<dbReference type="InterPro" id="IPR013154">
    <property type="entry name" value="ADH-like_N"/>
</dbReference>
<evidence type="ECO:0000313" key="3">
    <source>
        <dbReference type="EMBL" id="AHY47459.1"/>
    </source>
</evidence>
<dbReference type="KEGG" id="rrd:RradSPS_2176"/>
<reference evidence="3 5" key="1">
    <citation type="submission" date="2014-03" db="EMBL/GenBank/DDBJ databases">
        <title>Complete genome sequence of the Radio-Resistant Rubrobacter radiotolerans RSPS-4.</title>
        <authorList>
            <person name="Egas C.C."/>
            <person name="Barroso C.C."/>
            <person name="Froufe H.J.C."/>
            <person name="Pacheco J.J."/>
            <person name="Albuquerque L.L."/>
            <person name="da Costa M.M.S."/>
        </authorList>
    </citation>
    <scope>NUCLEOTIDE SEQUENCE [LARGE SCALE GENOMIC DNA]</scope>
    <source>
        <strain evidence="3 5">RSPS-4</strain>
    </source>
</reference>
<dbReference type="STRING" id="42256.RradSPS_2176"/>
<dbReference type="InterPro" id="IPR051603">
    <property type="entry name" value="Zinc-ADH_QOR/CCCR"/>
</dbReference>
<evidence type="ECO:0000259" key="2">
    <source>
        <dbReference type="SMART" id="SM00829"/>
    </source>
</evidence>
<dbReference type="OrthoDB" id="3175656at2"/>
<organism evidence="3 5">
    <name type="scientific">Rubrobacter radiotolerans</name>
    <name type="common">Arthrobacter radiotolerans</name>
    <dbReference type="NCBI Taxonomy" id="42256"/>
    <lineage>
        <taxon>Bacteria</taxon>
        <taxon>Bacillati</taxon>
        <taxon>Actinomycetota</taxon>
        <taxon>Rubrobacteria</taxon>
        <taxon>Rubrobacterales</taxon>
        <taxon>Rubrobacteraceae</taxon>
        <taxon>Rubrobacter</taxon>
    </lineage>
</organism>
<dbReference type="EMBL" id="JAWXXX010000001">
    <property type="protein sequence ID" value="MDX5894862.1"/>
    <property type="molecule type" value="Genomic_DNA"/>
</dbReference>
<dbReference type="GO" id="GO:0016491">
    <property type="term" value="F:oxidoreductase activity"/>
    <property type="evidence" value="ECO:0007669"/>
    <property type="project" value="InterPro"/>
</dbReference>
<dbReference type="PANTHER" id="PTHR44154">
    <property type="entry name" value="QUINONE OXIDOREDUCTASE"/>
    <property type="match status" value="1"/>
</dbReference>
<dbReference type="Pfam" id="PF13602">
    <property type="entry name" value="ADH_zinc_N_2"/>
    <property type="match status" value="1"/>
</dbReference>
<dbReference type="HOGENOM" id="CLU_026673_3_3_11"/>
<keyword evidence="1" id="KW-0521">NADP</keyword>
<keyword evidence="5" id="KW-1185">Reference proteome</keyword>
<dbReference type="InterPro" id="IPR036291">
    <property type="entry name" value="NAD(P)-bd_dom_sf"/>
</dbReference>
<evidence type="ECO:0000313" key="5">
    <source>
        <dbReference type="Proteomes" id="UP000025229"/>
    </source>
</evidence>
<proteinExistence type="predicted"/>
<dbReference type="eggNOG" id="COG0604">
    <property type="taxonomic scope" value="Bacteria"/>
</dbReference>
<dbReference type="SMART" id="SM00829">
    <property type="entry name" value="PKS_ER"/>
    <property type="match status" value="1"/>
</dbReference>
<dbReference type="EMBL" id="CP007514">
    <property type="protein sequence ID" value="AHY47459.1"/>
    <property type="molecule type" value="Genomic_DNA"/>
</dbReference>
<protein>
    <submittedName>
        <fullName evidence="3">NADPH:quinone reductase and related Zn-dependent oxidoreductase</fullName>
    </submittedName>
    <submittedName>
        <fullName evidence="4">Zinc-binding dehydrogenase</fullName>
    </submittedName>
</protein>
<dbReference type="SUPFAM" id="SSF51735">
    <property type="entry name" value="NAD(P)-binding Rossmann-fold domains"/>
    <property type="match status" value="1"/>
</dbReference>
<dbReference type="Proteomes" id="UP000025229">
    <property type="component" value="Chromosome"/>
</dbReference>
<dbReference type="PANTHER" id="PTHR44154:SF1">
    <property type="entry name" value="QUINONE OXIDOREDUCTASE"/>
    <property type="match status" value="1"/>
</dbReference>
<accession>A0A023X5W9</accession>
<dbReference type="AlphaFoldDB" id="A0A023X5W9"/>
<dbReference type="Gene3D" id="3.90.180.10">
    <property type="entry name" value="Medium-chain alcohol dehydrogenases, catalytic domain"/>
    <property type="match status" value="1"/>
</dbReference>
<dbReference type="InterPro" id="IPR011032">
    <property type="entry name" value="GroES-like_sf"/>
</dbReference>
<evidence type="ECO:0000256" key="1">
    <source>
        <dbReference type="ARBA" id="ARBA00022857"/>
    </source>
</evidence>
<dbReference type="Pfam" id="PF08240">
    <property type="entry name" value="ADH_N"/>
    <property type="match status" value="1"/>
</dbReference>
<sequence>MRAMVTPEFGTTDLFEERDVECPSPEPGEILVRVVASGTNPVDAKLRSGDIPALEAPVILGADASGIVEEVGVGVTDFAPGDEVYYTPELFGPRSNGTYAEYATVPASIAASKPASLSHEEAAAVPLAGGTAYEAIVRRLNVRPGEVVVVQGGAGGVGSFAVQIARAAGAYVVATAGGKNQSTLRELGVDAPVDYTQQDVAEVVLEKTDGAGADALFDTVGGEVFAGAPEYVRPFGRLATILGPVGDFTQLYLKNQTLYGTFLTRERERLDALRRLVEQGKLRPLVGETLDLSEVGKAHDRLDSGHGRGKIVLKVGAV</sequence>
<reference evidence="4" key="2">
    <citation type="submission" date="2023-11" db="EMBL/GenBank/DDBJ databases">
        <title>MicrobeMod: A computational toolkit for identifying prokaryotic methylation and restriction-modification with nanopore sequencing.</title>
        <authorList>
            <person name="Crits-Christoph A."/>
            <person name="Kang S.C."/>
            <person name="Lee H."/>
            <person name="Ostrov N."/>
        </authorList>
    </citation>
    <scope>NUCLEOTIDE SEQUENCE</scope>
    <source>
        <strain evidence="4">ATCC 51242</strain>
    </source>
</reference>
<dbReference type="Gene3D" id="3.40.50.720">
    <property type="entry name" value="NAD(P)-binding Rossmann-like Domain"/>
    <property type="match status" value="1"/>
</dbReference>
<dbReference type="PATRIC" id="fig|42256.3.peg.2214"/>
<dbReference type="RefSeq" id="WP_038682657.1">
    <property type="nucleotide sequence ID" value="NZ_CP007514.1"/>
</dbReference>
<dbReference type="Proteomes" id="UP001281130">
    <property type="component" value="Unassembled WGS sequence"/>
</dbReference>
<name>A0A023X5W9_RUBRA</name>